<evidence type="ECO:0000256" key="1">
    <source>
        <dbReference type="ARBA" id="ARBA00000085"/>
    </source>
</evidence>
<evidence type="ECO:0000256" key="11">
    <source>
        <dbReference type="SAM" id="MobiDB-lite"/>
    </source>
</evidence>
<name>A0ABU4VG76_9ACTN</name>
<dbReference type="Gene3D" id="3.30.565.10">
    <property type="entry name" value="Histidine kinase-like ATPase, C-terminal domain"/>
    <property type="match status" value="1"/>
</dbReference>
<dbReference type="CDD" id="cd06225">
    <property type="entry name" value="HAMP"/>
    <property type="match status" value="1"/>
</dbReference>
<dbReference type="InterPro" id="IPR005467">
    <property type="entry name" value="His_kinase_dom"/>
</dbReference>
<dbReference type="PANTHER" id="PTHR45436">
    <property type="entry name" value="SENSOR HISTIDINE KINASE YKOH"/>
    <property type="match status" value="1"/>
</dbReference>
<evidence type="ECO:0000256" key="2">
    <source>
        <dbReference type="ARBA" id="ARBA00004236"/>
    </source>
</evidence>
<sequence length="506" mass="53131">MSLRRSVARRVAGLSLRARLLLALVLLVALGMVVLGGVVYASQRSFLLDRADDQAEAARPAVLRQITRDALGDPFGRANGSRSSGVSGTTSPLFPAGGGPGGPPAPRDVPVSAYGQLRDAQGNVLAAARVTQFAEDLPRPRLPERLDAGRAFTTGSAASGVRYRVRTFGSPDGAVLAVAVPLTSVDESLDQLLLVAAIVIVLTLVLLAAVAWWIVRLGLRPLERMADTADAIAAGDLSRRVEESGDPAEVGRLGSALNGMLGRLEGAFAEREASEERLRRFLSDASHELRTPLASIRGYAELHRVGALPDGEAVDRAMGRIEDESARMGTLVEELLLLARLDETPERAQDPVDLAILVEDAAHDARATAPTREVTATVTSEDAVVSGDADQLRQVLANLVRNALVHTPDDAAIDLAVRRDGATVEVEVRDHGPGLPDGDPEQLFGRFWRKEGAGRQRGAAGAGLGLAIVAAIVEAHEGTVAARTAEGGGAAFLVRLPHRPAVAADA</sequence>
<keyword evidence="16" id="KW-1185">Reference proteome</keyword>
<dbReference type="PROSITE" id="PS50885">
    <property type="entry name" value="HAMP"/>
    <property type="match status" value="1"/>
</dbReference>
<evidence type="ECO:0000256" key="8">
    <source>
        <dbReference type="ARBA" id="ARBA00022989"/>
    </source>
</evidence>
<dbReference type="Pfam" id="PF00512">
    <property type="entry name" value="HisKA"/>
    <property type="match status" value="1"/>
</dbReference>
<evidence type="ECO:0000256" key="9">
    <source>
        <dbReference type="ARBA" id="ARBA00023012"/>
    </source>
</evidence>
<organism evidence="15 16">
    <name type="scientific">Patulibacter brassicae</name>
    <dbReference type="NCBI Taxonomy" id="1705717"/>
    <lineage>
        <taxon>Bacteria</taxon>
        <taxon>Bacillati</taxon>
        <taxon>Actinomycetota</taxon>
        <taxon>Thermoleophilia</taxon>
        <taxon>Solirubrobacterales</taxon>
        <taxon>Patulibacteraceae</taxon>
        <taxon>Patulibacter</taxon>
    </lineage>
</organism>
<evidence type="ECO:0000313" key="16">
    <source>
        <dbReference type="Proteomes" id="UP001277761"/>
    </source>
</evidence>
<dbReference type="InterPro" id="IPR004358">
    <property type="entry name" value="Sig_transdc_His_kin-like_C"/>
</dbReference>
<evidence type="ECO:0000259" key="14">
    <source>
        <dbReference type="PROSITE" id="PS50885"/>
    </source>
</evidence>
<evidence type="ECO:0000256" key="3">
    <source>
        <dbReference type="ARBA" id="ARBA00012438"/>
    </source>
</evidence>
<dbReference type="InterPro" id="IPR003660">
    <property type="entry name" value="HAMP_dom"/>
</dbReference>
<evidence type="ECO:0000256" key="4">
    <source>
        <dbReference type="ARBA" id="ARBA00022553"/>
    </source>
</evidence>
<evidence type="ECO:0000256" key="12">
    <source>
        <dbReference type="SAM" id="Phobius"/>
    </source>
</evidence>
<proteinExistence type="predicted"/>
<dbReference type="InterPro" id="IPR036097">
    <property type="entry name" value="HisK_dim/P_sf"/>
</dbReference>
<dbReference type="PRINTS" id="PR00344">
    <property type="entry name" value="BCTRLSENSOR"/>
</dbReference>
<dbReference type="CDD" id="cd00075">
    <property type="entry name" value="HATPase"/>
    <property type="match status" value="1"/>
</dbReference>
<evidence type="ECO:0000256" key="6">
    <source>
        <dbReference type="ARBA" id="ARBA00022692"/>
    </source>
</evidence>
<keyword evidence="6 12" id="KW-0812">Transmembrane</keyword>
<dbReference type="InterPro" id="IPR003594">
    <property type="entry name" value="HATPase_dom"/>
</dbReference>
<dbReference type="InterPro" id="IPR003661">
    <property type="entry name" value="HisK_dim/P_dom"/>
</dbReference>
<dbReference type="SUPFAM" id="SSF55874">
    <property type="entry name" value="ATPase domain of HSP90 chaperone/DNA topoisomerase II/histidine kinase"/>
    <property type="match status" value="1"/>
</dbReference>
<dbReference type="SMART" id="SM00304">
    <property type="entry name" value="HAMP"/>
    <property type="match status" value="1"/>
</dbReference>
<keyword evidence="10 12" id="KW-0472">Membrane</keyword>
<dbReference type="EC" id="2.7.13.3" evidence="3"/>
<dbReference type="Pfam" id="PF00672">
    <property type="entry name" value="HAMP"/>
    <property type="match status" value="1"/>
</dbReference>
<feature type="domain" description="Histidine kinase" evidence="13">
    <location>
        <begin position="284"/>
        <end position="500"/>
    </location>
</feature>
<reference evidence="15 16" key="1">
    <citation type="submission" date="2023-11" db="EMBL/GenBank/DDBJ databases">
        <authorList>
            <person name="Xu M."/>
            <person name="Jiang T."/>
        </authorList>
    </citation>
    <scope>NUCLEOTIDE SEQUENCE [LARGE SCALE GENOMIC DNA]</scope>
    <source>
        <strain evidence="15 16">SD</strain>
    </source>
</reference>
<keyword evidence="9" id="KW-0902">Two-component regulatory system</keyword>
<evidence type="ECO:0000256" key="7">
    <source>
        <dbReference type="ARBA" id="ARBA00022777"/>
    </source>
</evidence>
<feature type="domain" description="HAMP" evidence="14">
    <location>
        <begin position="216"/>
        <end position="269"/>
    </location>
</feature>
<dbReference type="PROSITE" id="PS50109">
    <property type="entry name" value="HIS_KIN"/>
    <property type="match status" value="1"/>
</dbReference>
<protein>
    <recommendedName>
        <fullName evidence="3">histidine kinase</fullName>
        <ecNumber evidence="3">2.7.13.3</ecNumber>
    </recommendedName>
</protein>
<gene>
    <name evidence="15" type="ORF">SK069_04350</name>
</gene>
<dbReference type="SUPFAM" id="SSF158472">
    <property type="entry name" value="HAMP domain-like"/>
    <property type="match status" value="1"/>
</dbReference>
<dbReference type="Gene3D" id="6.10.340.10">
    <property type="match status" value="1"/>
</dbReference>
<dbReference type="SMART" id="SM00388">
    <property type="entry name" value="HisKA"/>
    <property type="match status" value="1"/>
</dbReference>
<evidence type="ECO:0000256" key="10">
    <source>
        <dbReference type="ARBA" id="ARBA00023136"/>
    </source>
</evidence>
<dbReference type="CDD" id="cd00082">
    <property type="entry name" value="HisKA"/>
    <property type="match status" value="1"/>
</dbReference>
<evidence type="ECO:0000256" key="5">
    <source>
        <dbReference type="ARBA" id="ARBA00022679"/>
    </source>
</evidence>
<dbReference type="InterPro" id="IPR050428">
    <property type="entry name" value="TCS_sensor_his_kinase"/>
</dbReference>
<keyword evidence="8 12" id="KW-1133">Transmembrane helix</keyword>
<dbReference type="SMART" id="SM00387">
    <property type="entry name" value="HATPase_c"/>
    <property type="match status" value="1"/>
</dbReference>
<feature type="compositionally biased region" description="Low complexity" evidence="11">
    <location>
        <begin position="80"/>
        <end position="91"/>
    </location>
</feature>
<comment type="subcellular location">
    <subcellularLocation>
        <location evidence="2">Cell membrane</location>
    </subcellularLocation>
</comment>
<keyword evidence="7 15" id="KW-0418">Kinase</keyword>
<dbReference type="Proteomes" id="UP001277761">
    <property type="component" value="Unassembled WGS sequence"/>
</dbReference>
<dbReference type="Pfam" id="PF02518">
    <property type="entry name" value="HATPase_c"/>
    <property type="match status" value="1"/>
</dbReference>
<evidence type="ECO:0000313" key="15">
    <source>
        <dbReference type="EMBL" id="MDX8150816.1"/>
    </source>
</evidence>
<dbReference type="RefSeq" id="WP_319952958.1">
    <property type="nucleotide sequence ID" value="NZ_JAXAVX010000001.1"/>
</dbReference>
<evidence type="ECO:0000259" key="13">
    <source>
        <dbReference type="PROSITE" id="PS50109"/>
    </source>
</evidence>
<feature type="transmembrane region" description="Helical" evidence="12">
    <location>
        <begin position="192"/>
        <end position="215"/>
    </location>
</feature>
<dbReference type="InterPro" id="IPR036890">
    <property type="entry name" value="HATPase_C_sf"/>
</dbReference>
<feature type="region of interest" description="Disordered" evidence="11">
    <location>
        <begin position="73"/>
        <end position="110"/>
    </location>
</feature>
<dbReference type="EMBL" id="JAXAVX010000001">
    <property type="protein sequence ID" value="MDX8150816.1"/>
    <property type="molecule type" value="Genomic_DNA"/>
</dbReference>
<keyword evidence="4" id="KW-0597">Phosphoprotein</keyword>
<dbReference type="PANTHER" id="PTHR45436:SF5">
    <property type="entry name" value="SENSOR HISTIDINE KINASE TRCS"/>
    <property type="match status" value="1"/>
</dbReference>
<comment type="catalytic activity">
    <reaction evidence="1">
        <text>ATP + protein L-histidine = ADP + protein N-phospho-L-histidine.</text>
        <dbReference type="EC" id="2.7.13.3"/>
    </reaction>
</comment>
<dbReference type="SUPFAM" id="SSF47384">
    <property type="entry name" value="Homodimeric domain of signal transducing histidine kinase"/>
    <property type="match status" value="1"/>
</dbReference>
<comment type="caution">
    <text evidence="15">The sequence shown here is derived from an EMBL/GenBank/DDBJ whole genome shotgun (WGS) entry which is preliminary data.</text>
</comment>
<dbReference type="Gene3D" id="1.10.287.130">
    <property type="match status" value="1"/>
</dbReference>
<accession>A0ABU4VG76</accession>
<dbReference type="GO" id="GO:0016301">
    <property type="term" value="F:kinase activity"/>
    <property type="evidence" value="ECO:0007669"/>
    <property type="project" value="UniProtKB-KW"/>
</dbReference>
<keyword evidence="5" id="KW-0808">Transferase</keyword>